<gene>
    <name evidence="2" type="ORF">NDU88_004774</name>
</gene>
<sequence length="319" mass="33397">MTRSAVLDCPGPPCIKEEVVSASVGCPAVAMEYCVFLQSSRADCGVTAGNNAELPSESDAAALSMDEGGPCREESLPGLAGVVLWPIRNFVLGSAGIGACEVLVTAVFPSWAVWSLLCARKVLLVEGQLSSGRGLDHQVGVGPQYSHSPAPSVRGVPPLPRFCFPYTDGPLACLVPGPPPRSSPPICALGGPRGQDSRRGGECAAEERTPQFLQARRVNPSSRHQPGLALLPSLTAVRLPPVGVPSTRLPRRGPRSGPGPVFHSRAQPSAPIALWGWSAGSQAFRINYHHIATQFCGKIHILGGPGMGAPGLDGRHLRR</sequence>
<dbReference type="EMBL" id="JANPWB010000011">
    <property type="protein sequence ID" value="KAJ1126366.1"/>
    <property type="molecule type" value="Genomic_DNA"/>
</dbReference>
<proteinExistence type="predicted"/>
<feature type="region of interest" description="Disordered" evidence="1">
    <location>
        <begin position="242"/>
        <end position="261"/>
    </location>
</feature>
<accession>A0AAV7PDG6</accession>
<reference evidence="2" key="1">
    <citation type="journal article" date="2022" name="bioRxiv">
        <title>Sequencing and chromosome-scale assembly of the giantPleurodeles waltlgenome.</title>
        <authorList>
            <person name="Brown T."/>
            <person name="Elewa A."/>
            <person name="Iarovenko S."/>
            <person name="Subramanian E."/>
            <person name="Araus A.J."/>
            <person name="Petzold A."/>
            <person name="Susuki M."/>
            <person name="Suzuki K.-i.T."/>
            <person name="Hayashi T."/>
            <person name="Toyoda A."/>
            <person name="Oliveira C."/>
            <person name="Osipova E."/>
            <person name="Leigh N.D."/>
            <person name="Simon A."/>
            <person name="Yun M.H."/>
        </authorList>
    </citation>
    <scope>NUCLEOTIDE SEQUENCE</scope>
    <source>
        <strain evidence="2">20211129_DDA</strain>
        <tissue evidence="2">Liver</tissue>
    </source>
</reference>
<protein>
    <submittedName>
        <fullName evidence="2">Uncharacterized protein</fullName>
    </submittedName>
</protein>
<evidence type="ECO:0000313" key="2">
    <source>
        <dbReference type="EMBL" id="KAJ1126366.1"/>
    </source>
</evidence>
<comment type="caution">
    <text evidence="2">The sequence shown here is derived from an EMBL/GenBank/DDBJ whole genome shotgun (WGS) entry which is preliminary data.</text>
</comment>
<name>A0AAV7PDG6_PLEWA</name>
<keyword evidence="3" id="KW-1185">Reference proteome</keyword>
<evidence type="ECO:0000313" key="3">
    <source>
        <dbReference type="Proteomes" id="UP001066276"/>
    </source>
</evidence>
<dbReference type="Proteomes" id="UP001066276">
    <property type="component" value="Chromosome 7"/>
</dbReference>
<organism evidence="2 3">
    <name type="scientific">Pleurodeles waltl</name>
    <name type="common">Iberian ribbed newt</name>
    <dbReference type="NCBI Taxonomy" id="8319"/>
    <lineage>
        <taxon>Eukaryota</taxon>
        <taxon>Metazoa</taxon>
        <taxon>Chordata</taxon>
        <taxon>Craniata</taxon>
        <taxon>Vertebrata</taxon>
        <taxon>Euteleostomi</taxon>
        <taxon>Amphibia</taxon>
        <taxon>Batrachia</taxon>
        <taxon>Caudata</taxon>
        <taxon>Salamandroidea</taxon>
        <taxon>Salamandridae</taxon>
        <taxon>Pleurodelinae</taxon>
        <taxon>Pleurodeles</taxon>
    </lineage>
</organism>
<evidence type="ECO:0000256" key="1">
    <source>
        <dbReference type="SAM" id="MobiDB-lite"/>
    </source>
</evidence>
<dbReference type="AlphaFoldDB" id="A0AAV7PDG6"/>